<sequence>MSKDRDEVDPQADEPATEAIPRQTKPSPKVPPRKIPPRLDTLPPQAKPKRIEPTQQKPTKRRVPGLRWAVAFTGAVVLIVAAGVVGFAYLSRDQGASDEAQIRSSIDSFTQAMATGDLATLRSSSCGELATFYQDIPDAEFADVHRVAVEQGNVPVVDAIDAVQITDDTAIAQVIAYTAANPGDRSPRTFDLRLDGETWKVC</sequence>
<evidence type="ECO:0000256" key="1">
    <source>
        <dbReference type="SAM" id="MobiDB-lite"/>
    </source>
</evidence>
<dbReference type="AlphaFoldDB" id="A0A239GKF8"/>
<name>A0A239GKF8_9NOCA</name>
<organism evidence="3 4">
    <name type="scientific">Rhodococcoides kyotonense</name>
    <dbReference type="NCBI Taxonomy" id="398843"/>
    <lineage>
        <taxon>Bacteria</taxon>
        <taxon>Bacillati</taxon>
        <taxon>Actinomycetota</taxon>
        <taxon>Actinomycetes</taxon>
        <taxon>Mycobacteriales</taxon>
        <taxon>Nocardiaceae</taxon>
        <taxon>Rhodococcoides</taxon>
    </lineage>
</organism>
<dbReference type="InterPro" id="IPR032710">
    <property type="entry name" value="NTF2-like_dom_sf"/>
</dbReference>
<feature type="region of interest" description="Disordered" evidence="1">
    <location>
        <begin position="1"/>
        <end position="62"/>
    </location>
</feature>
<evidence type="ECO:0000256" key="2">
    <source>
        <dbReference type="SAM" id="Phobius"/>
    </source>
</evidence>
<dbReference type="RefSeq" id="WP_245865368.1">
    <property type="nucleotide sequence ID" value="NZ_FZOW01000004.1"/>
</dbReference>
<accession>A0A239GKF8</accession>
<dbReference type="EMBL" id="FZOW01000004">
    <property type="protein sequence ID" value="SNS68544.1"/>
    <property type="molecule type" value="Genomic_DNA"/>
</dbReference>
<protein>
    <submittedName>
        <fullName evidence="3">Uncharacterized protein</fullName>
    </submittedName>
</protein>
<evidence type="ECO:0000313" key="4">
    <source>
        <dbReference type="Proteomes" id="UP000198327"/>
    </source>
</evidence>
<reference evidence="4" key="1">
    <citation type="submission" date="2017-06" db="EMBL/GenBank/DDBJ databases">
        <authorList>
            <person name="Varghese N."/>
            <person name="Submissions S."/>
        </authorList>
    </citation>
    <scope>NUCLEOTIDE SEQUENCE [LARGE SCALE GENOMIC DNA]</scope>
    <source>
        <strain evidence="4">JCM 23211</strain>
    </source>
</reference>
<keyword evidence="2" id="KW-0812">Transmembrane</keyword>
<proteinExistence type="predicted"/>
<dbReference type="SUPFAM" id="SSF54427">
    <property type="entry name" value="NTF2-like"/>
    <property type="match status" value="1"/>
</dbReference>
<keyword evidence="2" id="KW-0472">Membrane</keyword>
<feature type="transmembrane region" description="Helical" evidence="2">
    <location>
        <begin position="66"/>
        <end position="90"/>
    </location>
</feature>
<gene>
    <name evidence="3" type="ORF">SAMN05421642_104242</name>
</gene>
<evidence type="ECO:0000313" key="3">
    <source>
        <dbReference type="EMBL" id="SNS68544.1"/>
    </source>
</evidence>
<dbReference type="Proteomes" id="UP000198327">
    <property type="component" value="Unassembled WGS sequence"/>
</dbReference>
<keyword evidence="4" id="KW-1185">Reference proteome</keyword>
<keyword evidence="2" id="KW-1133">Transmembrane helix</keyword>